<reference evidence="1" key="1">
    <citation type="journal article" date="2021" name="Proc. Natl. Acad. Sci. U.S.A.">
        <title>A Catalog of Tens of Thousands of Viruses from Human Metagenomes Reveals Hidden Associations with Chronic Diseases.</title>
        <authorList>
            <person name="Tisza M.J."/>
            <person name="Buck C.B."/>
        </authorList>
    </citation>
    <scope>NUCLEOTIDE SEQUENCE</scope>
    <source>
        <strain evidence="1">CtPuP5</strain>
    </source>
</reference>
<evidence type="ECO:0000313" key="1">
    <source>
        <dbReference type="EMBL" id="DAD66718.1"/>
    </source>
</evidence>
<proteinExistence type="predicted"/>
<organism evidence="1">
    <name type="scientific">Myoviridae sp. ctPuP5</name>
    <dbReference type="NCBI Taxonomy" id="2823543"/>
    <lineage>
        <taxon>Viruses</taxon>
        <taxon>Duplodnaviria</taxon>
        <taxon>Heunggongvirae</taxon>
        <taxon>Uroviricota</taxon>
        <taxon>Caudoviricetes</taxon>
    </lineage>
</organism>
<name>A0A8S5L9Y8_9CAUD</name>
<sequence>MIVSKYKDFSLDIELNDDIENPLVQRGLVKVYVISQFLTEFVDFGFKHNFQSVEEAVKSVNKQENIVMYLHYNVMAKKFLVDVSDLVANTCCVGIVTCSKRVIRTVWHELQRAKKQEVINKAISVIEDEIKLMNSWFTIGSFNVTIFKGDEVVENLPNIMAASDEEMYEKIGLLSTNPHIKILINNAV</sequence>
<protein>
    <submittedName>
        <fullName evidence="1">Uncharacterized protein</fullName>
    </submittedName>
</protein>
<dbReference type="EMBL" id="BK014662">
    <property type="protein sequence ID" value="DAD66718.1"/>
    <property type="molecule type" value="Genomic_DNA"/>
</dbReference>
<accession>A0A8S5L9Y8</accession>